<dbReference type="AlphaFoldDB" id="A0A4P7GN80"/>
<dbReference type="InterPro" id="IPR006059">
    <property type="entry name" value="SBP"/>
</dbReference>
<keyword evidence="2" id="KW-0813">Transport</keyword>
<protein>
    <submittedName>
        <fullName evidence="4">Extracellular solute-binding protein</fullName>
    </submittedName>
</protein>
<evidence type="ECO:0000313" key="5">
    <source>
        <dbReference type="Proteomes" id="UP000294894"/>
    </source>
</evidence>
<reference evidence="4 5" key="1">
    <citation type="submission" date="2019-03" db="EMBL/GenBank/DDBJ databases">
        <title>Three New Species of Nocardioides, Nocardioides euryhalodurans sp. nov., Nocardioides seonyuensis sp. nov. and Nocardioides eburneoflavus sp. nov., Iolated from Soil.</title>
        <authorList>
            <person name="Roh S.G."/>
            <person name="Lee C."/>
            <person name="Kim M.-K."/>
            <person name="Kim S.B."/>
        </authorList>
    </citation>
    <scope>NUCLEOTIDE SEQUENCE [LARGE SCALE GENOMIC DNA]</scope>
    <source>
        <strain evidence="4 5">MMS17-SY117</strain>
    </source>
</reference>
<dbReference type="InterPro" id="IPR050490">
    <property type="entry name" value="Bact_solute-bd_prot1"/>
</dbReference>
<keyword evidence="5" id="KW-1185">Reference proteome</keyword>
<dbReference type="RefSeq" id="WP_135079250.1">
    <property type="nucleotide sequence ID" value="NZ_CP038267.1"/>
</dbReference>
<evidence type="ECO:0000256" key="2">
    <source>
        <dbReference type="ARBA" id="ARBA00022448"/>
    </source>
</evidence>
<dbReference type="PROSITE" id="PS51257">
    <property type="entry name" value="PROKAR_LIPOPROTEIN"/>
    <property type="match status" value="1"/>
</dbReference>
<dbReference type="EMBL" id="CP038267">
    <property type="protein sequence ID" value="QBR93635.1"/>
    <property type="molecule type" value="Genomic_DNA"/>
</dbReference>
<feature type="signal peptide" evidence="3">
    <location>
        <begin position="1"/>
        <end position="21"/>
    </location>
</feature>
<feature type="chain" id="PRO_5038370919" evidence="3">
    <location>
        <begin position="22"/>
        <end position="456"/>
    </location>
</feature>
<dbReference type="KEGG" id="noy:EXE57_16155"/>
<dbReference type="Gene3D" id="3.40.190.10">
    <property type="entry name" value="Periplasmic binding protein-like II"/>
    <property type="match status" value="2"/>
</dbReference>
<name>A0A4P7GN80_9ACTN</name>
<dbReference type="Proteomes" id="UP000294894">
    <property type="component" value="Chromosome"/>
</dbReference>
<comment type="similarity">
    <text evidence="1">Belongs to the bacterial solute-binding protein 1 family.</text>
</comment>
<dbReference type="PANTHER" id="PTHR43649:SF29">
    <property type="entry name" value="OSMOPROTECTIVE COMPOUNDS-BINDING PROTEIN GGTB"/>
    <property type="match status" value="1"/>
</dbReference>
<dbReference type="SUPFAM" id="SSF53850">
    <property type="entry name" value="Periplasmic binding protein-like II"/>
    <property type="match status" value="1"/>
</dbReference>
<gene>
    <name evidence="4" type="ORF">EXE57_16155</name>
</gene>
<evidence type="ECO:0000256" key="1">
    <source>
        <dbReference type="ARBA" id="ARBA00008520"/>
    </source>
</evidence>
<organism evidence="4 5">
    <name type="scientific">Nocardioides euryhalodurans</name>
    <dbReference type="NCBI Taxonomy" id="2518370"/>
    <lineage>
        <taxon>Bacteria</taxon>
        <taxon>Bacillati</taxon>
        <taxon>Actinomycetota</taxon>
        <taxon>Actinomycetes</taxon>
        <taxon>Propionibacteriales</taxon>
        <taxon>Nocardioidaceae</taxon>
        <taxon>Nocardioides</taxon>
    </lineage>
</organism>
<dbReference type="Pfam" id="PF01547">
    <property type="entry name" value="SBP_bac_1"/>
    <property type="match status" value="1"/>
</dbReference>
<sequence length="456" mass="49526">MATRKRRRLTAVGLMAVGSLALTGCLQNPNESGAAGAGLEGYVDNAQTDGDGSVTILGAFGGTEQEAFEESLAAFEEESGIDVNYTADQDFTTTIKTRVQSGDSPDIGIFPQPGGIAEFVDSGSVQPIDTYLDYDALDDTLVPGFLDFARFNGRVYAAPMRMAVKSVVYYPKQAWEEAGYPEEFATFQELMEFSDQLKADGETPWCMGWESDQATGWVGTDWIEQMMLSVNGPDVYDDWVNHDIPFNDPAVADATDAFAEIAKTDGTVLGGKESILNTAFAEAALPMFEDPPQCWMERQGNFGIGFFPEEIRNNLDEEVGVFQFPRYDGGYDGQPVLVGGDYAAVFNGNDDDVAQVMEFISADSFGAEWAAVGGWLSPHATFDSEAYPDDVTRAIADMAYEADVIRYDASDLMPKSVGSGTFWTEMVKWIDGADTATTLDNLESSWPASGEETEES</sequence>
<proteinExistence type="inferred from homology"/>
<accession>A0A4P7GN80</accession>
<keyword evidence="3" id="KW-0732">Signal</keyword>
<dbReference type="PANTHER" id="PTHR43649">
    <property type="entry name" value="ARABINOSE-BINDING PROTEIN-RELATED"/>
    <property type="match status" value="1"/>
</dbReference>
<evidence type="ECO:0000313" key="4">
    <source>
        <dbReference type="EMBL" id="QBR93635.1"/>
    </source>
</evidence>
<evidence type="ECO:0000256" key="3">
    <source>
        <dbReference type="SAM" id="SignalP"/>
    </source>
</evidence>
<dbReference type="OrthoDB" id="8663148at2"/>